<reference evidence="2" key="1">
    <citation type="journal article" date="2019" name="Sci. Rep.">
        <title>Draft genome of Tanacetum cinerariifolium, the natural source of mosquito coil.</title>
        <authorList>
            <person name="Yamashiro T."/>
            <person name="Shiraishi A."/>
            <person name="Satake H."/>
            <person name="Nakayama K."/>
        </authorList>
    </citation>
    <scope>NUCLEOTIDE SEQUENCE</scope>
</reference>
<name>A0A699WKF8_TANCI</name>
<evidence type="ECO:0000256" key="1">
    <source>
        <dbReference type="SAM" id="MobiDB-lite"/>
    </source>
</evidence>
<gene>
    <name evidence="2" type="ORF">Tci_918197</name>
</gene>
<feature type="region of interest" description="Disordered" evidence="1">
    <location>
        <begin position="63"/>
        <end position="91"/>
    </location>
</feature>
<feature type="non-terminal residue" evidence="2">
    <location>
        <position position="1"/>
    </location>
</feature>
<dbReference type="AlphaFoldDB" id="A0A699WKF8"/>
<comment type="caution">
    <text evidence="2">The sequence shown here is derived from an EMBL/GenBank/DDBJ whole genome shotgun (WGS) entry which is preliminary data.</text>
</comment>
<accession>A0A699WKF8</accession>
<protein>
    <submittedName>
        <fullName evidence="2">Uncharacterized protein</fullName>
    </submittedName>
</protein>
<proteinExistence type="predicted"/>
<sequence>IKWIEDLVPRAMWIQEPINYDRHALWRASHWGRKHQQFYGFAVNRESALDVYSKRRIIAEHCHPDASGISSTGSGKLPEEAQPYEARHVSN</sequence>
<evidence type="ECO:0000313" key="2">
    <source>
        <dbReference type="EMBL" id="GFD46228.1"/>
    </source>
</evidence>
<dbReference type="EMBL" id="BKCJ011668774">
    <property type="protein sequence ID" value="GFD46228.1"/>
    <property type="molecule type" value="Genomic_DNA"/>
</dbReference>
<organism evidence="2">
    <name type="scientific">Tanacetum cinerariifolium</name>
    <name type="common">Dalmatian daisy</name>
    <name type="synonym">Chrysanthemum cinerariifolium</name>
    <dbReference type="NCBI Taxonomy" id="118510"/>
    <lineage>
        <taxon>Eukaryota</taxon>
        <taxon>Viridiplantae</taxon>
        <taxon>Streptophyta</taxon>
        <taxon>Embryophyta</taxon>
        <taxon>Tracheophyta</taxon>
        <taxon>Spermatophyta</taxon>
        <taxon>Magnoliopsida</taxon>
        <taxon>eudicotyledons</taxon>
        <taxon>Gunneridae</taxon>
        <taxon>Pentapetalae</taxon>
        <taxon>asterids</taxon>
        <taxon>campanulids</taxon>
        <taxon>Asterales</taxon>
        <taxon>Asteraceae</taxon>
        <taxon>Asteroideae</taxon>
        <taxon>Anthemideae</taxon>
        <taxon>Anthemidinae</taxon>
        <taxon>Tanacetum</taxon>
    </lineage>
</organism>